<comment type="cofactor">
    <cofactor evidence="1">
        <name>Mg(2+)</name>
        <dbReference type="ChEBI" id="CHEBI:18420"/>
    </cofactor>
</comment>
<keyword evidence="4 6" id="KW-0460">Magnesium</keyword>
<sequence length="299" mass="32727">MVMRPRRSVLYLPGDNERALEKARTLPADAIIIDLEDSVAPANKERARNQAIAAIHEGGFGSREVILRVNPIETPWGMVDLHAAIAAVPDAILIPKVSNSGDILGTAKVVKAAEADPRIRLWAMIETPMGIINAKEIAACGPDPDNRLVCLVLGTNDLLKESRALASSNRFAVVPWLAMTLVAARAYGLDVIDGVYNDFKDDLGFRAECEHGRTLGMDGKTLIHPSQVVPCNEVFSPTEEEIAWARKIIRAFEEPENARKGVITVEGRMVERLHLVMAKRVAAIAEAISARSKVEEPWF</sequence>
<dbReference type="EMBL" id="FPCH01000003">
    <property type="protein sequence ID" value="SFV37672.1"/>
    <property type="molecule type" value="Genomic_DNA"/>
</dbReference>
<gene>
    <name evidence="8" type="ORF">SAMN04488557_3281</name>
</gene>
<reference evidence="9" key="1">
    <citation type="submission" date="2016-10" db="EMBL/GenBank/DDBJ databases">
        <authorList>
            <person name="Varghese N."/>
            <person name="Submissions S."/>
        </authorList>
    </citation>
    <scope>NUCLEOTIDE SEQUENCE [LARGE SCALE GENOMIC DNA]</scope>
    <source>
        <strain evidence="9">DSM 1565</strain>
    </source>
</reference>
<evidence type="ECO:0000313" key="8">
    <source>
        <dbReference type="EMBL" id="SFV37672.1"/>
    </source>
</evidence>
<proteinExistence type="inferred from homology"/>
<dbReference type="PANTHER" id="PTHR32308">
    <property type="entry name" value="LYASE BETA SUBUNIT, PUTATIVE (AFU_ORTHOLOGUE AFUA_4G13030)-RELATED"/>
    <property type="match status" value="1"/>
</dbReference>
<dbReference type="SUPFAM" id="SSF51621">
    <property type="entry name" value="Phosphoenolpyruvate/pyruvate domain"/>
    <property type="match status" value="1"/>
</dbReference>
<dbReference type="Pfam" id="PF03328">
    <property type="entry name" value="HpcH_HpaI"/>
    <property type="match status" value="1"/>
</dbReference>
<evidence type="ECO:0000256" key="6">
    <source>
        <dbReference type="PIRSR" id="PIRSR015582-2"/>
    </source>
</evidence>
<evidence type="ECO:0000256" key="5">
    <source>
        <dbReference type="PIRSR" id="PIRSR015582-1"/>
    </source>
</evidence>
<feature type="binding site" evidence="5">
    <location>
        <position position="68"/>
    </location>
    <ligand>
        <name>substrate</name>
    </ligand>
</feature>
<evidence type="ECO:0000256" key="2">
    <source>
        <dbReference type="ARBA" id="ARBA00005568"/>
    </source>
</evidence>
<dbReference type="OrthoDB" id="9800547at2"/>
<accession>A0A1I7NSU5</accession>
<dbReference type="InterPro" id="IPR005000">
    <property type="entry name" value="Aldolase/citrate-lyase_domain"/>
</dbReference>
<dbReference type="Proteomes" id="UP000199423">
    <property type="component" value="Unassembled WGS sequence"/>
</dbReference>
<dbReference type="InterPro" id="IPR040442">
    <property type="entry name" value="Pyrv_kinase-like_dom_sf"/>
</dbReference>
<evidence type="ECO:0000256" key="4">
    <source>
        <dbReference type="ARBA" id="ARBA00022842"/>
    </source>
</evidence>
<dbReference type="STRING" id="51670.SAMN04488557_3281"/>
<evidence type="ECO:0000256" key="3">
    <source>
        <dbReference type="ARBA" id="ARBA00022723"/>
    </source>
</evidence>
<dbReference type="AlphaFoldDB" id="A0A1I7NSU5"/>
<dbReference type="GO" id="GO:0016829">
    <property type="term" value="F:lyase activity"/>
    <property type="evidence" value="ECO:0007669"/>
    <property type="project" value="UniProtKB-KW"/>
</dbReference>
<protein>
    <submittedName>
        <fullName evidence="8">Citrate lyase subunit beta / citryl-CoA lyase</fullName>
    </submittedName>
</protein>
<dbReference type="InterPro" id="IPR011206">
    <property type="entry name" value="Citrate_lyase_beta/mcl1/mcl2"/>
</dbReference>
<feature type="binding site" evidence="6">
    <location>
        <position position="157"/>
    </location>
    <ligand>
        <name>Mg(2+)</name>
        <dbReference type="ChEBI" id="CHEBI:18420"/>
    </ligand>
</feature>
<feature type="binding site" evidence="5">
    <location>
        <position position="126"/>
    </location>
    <ligand>
        <name>substrate</name>
    </ligand>
</feature>
<dbReference type="GO" id="GO:0006107">
    <property type="term" value="P:oxaloacetate metabolic process"/>
    <property type="evidence" value="ECO:0007669"/>
    <property type="project" value="TreeGrafter"/>
</dbReference>
<comment type="similarity">
    <text evidence="2">Belongs to the HpcH/HpaI aldolase family.</text>
</comment>
<dbReference type="PANTHER" id="PTHR32308:SF10">
    <property type="entry name" value="CITRATE LYASE SUBUNIT BETA"/>
    <property type="match status" value="1"/>
</dbReference>
<dbReference type="PIRSF" id="PIRSF015582">
    <property type="entry name" value="Cit_lyase_B"/>
    <property type="match status" value="1"/>
</dbReference>
<evidence type="ECO:0000313" key="9">
    <source>
        <dbReference type="Proteomes" id="UP000199423"/>
    </source>
</evidence>
<dbReference type="InterPro" id="IPR015813">
    <property type="entry name" value="Pyrv/PenolPyrv_kinase-like_dom"/>
</dbReference>
<keyword evidence="3 6" id="KW-0479">Metal-binding</keyword>
<feature type="domain" description="HpcH/HpaI aldolase/citrate lyase" evidence="7">
    <location>
        <begin position="7"/>
        <end position="225"/>
    </location>
</feature>
<dbReference type="RefSeq" id="WP_092868773.1">
    <property type="nucleotide sequence ID" value="NZ_FPCH01000003.1"/>
</dbReference>
<evidence type="ECO:0000256" key="1">
    <source>
        <dbReference type="ARBA" id="ARBA00001946"/>
    </source>
</evidence>
<keyword evidence="9" id="KW-1185">Reference proteome</keyword>
<dbReference type="GO" id="GO:0000287">
    <property type="term" value="F:magnesium ion binding"/>
    <property type="evidence" value="ECO:0007669"/>
    <property type="project" value="TreeGrafter"/>
</dbReference>
<keyword evidence="8" id="KW-0456">Lyase</keyword>
<dbReference type="Gene3D" id="3.20.20.60">
    <property type="entry name" value="Phosphoenolpyruvate-binding domains"/>
    <property type="match status" value="1"/>
</dbReference>
<name>A0A1I7NSU5_9HYPH</name>
<feature type="binding site" evidence="6">
    <location>
        <position position="126"/>
    </location>
    <ligand>
        <name>Mg(2+)</name>
        <dbReference type="ChEBI" id="CHEBI:18420"/>
    </ligand>
</feature>
<organism evidence="8 9">
    <name type="scientific">Hyphomicrobium facile</name>
    <dbReference type="NCBI Taxonomy" id="51670"/>
    <lineage>
        <taxon>Bacteria</taxon>
        <taxon>Pseudomonadati</taxon>
        <taxon>Pseudomonadota</taxon>
        <taxon>Alphaproteobacteria</taxon>
        <taxon>Hyphomicrobiales</taxon>
        <taxon>Hyphomicrobiaceae</taxon>
        <taxon>Hyphomicrobium</taxon>
    </lineage>
</organism>
<evidence type="ECO:0000259" key="7">
    <source>
        <dbReference type="Pfam" id="PF03328"/>
    </source>
</evidence>